<proteinExistence type="predicted"/>
<keyword evidence="3" id="KW-1185">Reference proteome</keyword>
<reference evidence="2" key="1">
    <citation type="submission" date="2011-09" db="EMBL/GenBank/DDBJ databases">
        <title>The permanent draft genome of Mucilaginibacter paludis DSM 18603.</title>
        <authorList>
            <consortium name="US DOE Joint Genome Institute (JGI-PGF)"/>
            <person name="Lucas S."/>
            <person name="Han J."/>
            <person name="Lapidus A."/>
            <person name="Bruce D."/>
            <person name="Goodwin L."/>
            <person name="Pitluck S."/>
            <person name="Peters L."/>
            <person name="Kyrpides N."/>
            <person name="Mavromatis K."/>
            <person name="Ivanova N."/>
            <person name="Mikhailova N."/>
            <person name="Held B."/>
            <person name="Detter J.C."/>
            <person name="Tapia R."/>
            <person name="Han C."/>
            <person name="Land M."/>
            <person name="Hauser L."/>
            <person name="Markowitz V."/>
            <person name="Cheng J.-F."/>
            <person name="Hugenholtz P."/>
            <person name="Woyke T."/>
            <person name="Wu D."/>
            <person name="Tindall B."/>
            <person name="Brambilla E."/>
            <person name="Klenk H.-P."/>
            <person name="Eisen J.A."/>
        </authorList>
    </citation>
    <scope>NUCLEOTIDE SEQUENCE [LARGE SCALE GENOMIC DNA]</scope>
    <source>
        <strain evidence="2">DSM 18603</strain>
    </source>
</reference>
<feature type="domain" description="DUF4397" evidence="1">
    <location>
        <begin position="138"/>
        <end position="212"/>
    </location>
</feature>
<dbReference type="Pfam" id="PF14344">
    <property type="entry name" value="DUF4397"/>
    <property type="match status" value="2"/>
</dbReference>
<dbReference type="Proteomes" id="UP000002774">
    <property type="component" value="Chromosome"/>
</dbReference>
<evidence type="ECO:0000313" key="3">
    <source>
        <dbReference type="Proteomes" id="UP000002774"/>
    </source>
</evidence>
<gene>
    <name evidence="2" type="ORF">Mucpa_4325</name>
</gene>
<evidence type="ECO:0000313" key="2">
    <source>
        <dbReference type="EMBL" id="EHQ28415.1"/>
    </source>
</evidence>
<dbReference type="HOGENOM" id="CLU_1233879_0_0_10"/>
<organism evidence="2 3">
    <name type="scientific">Mucilaginibacter paludis DSM 18603</name>
    <dbReference type="NCBI Taxonomy" id="714943"/>
    <lineage>
        <taxon>Bacteria</taxon>
        <taxon>Pseudomonadati</taxon>
        <taxon>Bacteroidota</taxon>
        <taxon>Sphingobacteriia</taxon>
        <taxon>Sphingobacteriales</taxon>
        <taxon>Sphingobacteriaceae</taxon>
        <taxon>Mucilaginibacter</taxon>
    </lineage>
</organism>
<dbReference type="STRING" id="714943.Mucpa_4325"/>
<dbReference type="OrthoDB" id="9792011at2"/>
<dbReference type="RefSeq" id="WP_008509215.1">
    <property type="nucleotide sequence ID" value="NZ_CM001403.1"/>
</dbReference>
<dbReference type="AlphaFoldDB" id="H1Y708"/>
<dbReference type="InterPro" id="IPR025510">
    <property type="entry name" value="DUF4397"/>
</dbReference>
<protein>
    <recommendedName>
        <fullName evidence="1">DUF4397 domain-containing protein</fullName>
    </recommendedName>
</protein>
<evidence type="ECO:0000259" key="1">
    <source>
        <dbReference type="Pfam" id="PF14344"/>
    </source>
</evidence>
<accession>H1Y708</accession>
<dbReference type="EMBL" id="CM001403">
    <property type="protein sequence ID" value="EHQ28415.1"/>
    <property type="molecule type" value="Genomic_DNA"/>
</dbReference>
<name>H1Y708_9SPHI</name>
<sequence>MNIKPWSYLLAASFAVGSILSCNKNNSDLVEIPATPGKVAFYNLIPNSSAINMYVNGTRQNSNRIDYEYSSGYMSIAQGQQLISFKYDDTRNDVFTPGVNINIPAGNTTIFVAGKSASDLIYSRDTAVVDTLSYKPKFRFINASSDSPAYDVSINKVSITKQAYKSVSAFNRVDTGKVTLKVNVSGTSTSLLSTQITLQASTIYTMYLYGSYKGSGLTYNLRVN</sequence>
<dbReference type="PROSITE" id="PS51257">
    <property type="entry name" value="PROKAR_LIPOPROTEIN"/>
    <property type="match status" value="1"/>
</dbReference>
<feature type="domain" description="DUF4397" evidence="1">
    <location>
        <begin position="38"/>
        <end position="117"/>
    </location>
</feature>